<dbReference type="EMBL" id="SIJB01000017">
    <property type="protein sequence ID" value="NBI28679.1"/>
    <property type="molecule type" value="Genomic_DNA"/>
</dbReference>
<dbReference type="GO" id="GO:0005524">
    <property type="term" value="F:ATP binding"/>
    <property type="evidence" value="ECO:0007669"/>
    <property type="project" value="UniProtKB-UniRule"/>
</dbReference>
<dbReference type="Gene3D" id="3.30.1490.20">
    <property type="entry name" value="ATP-grasp fold, A domain"/>
    <property type="match status" value="1"/>
</dbReference>
<name>A0A6N9PYT2_9BACL</name>
<evidence type="ECO:0000256" key="1">
    <source>
        <dbReference type="PROSITE-ProRule" id="PRU00409"/>
    </source>
</evidence>
<dbReference type="PROSITE" id="PS50975">
    <property type="entry name" value="ATP_GRASP"/>
    <property type="match status" value="1"/>
</dbReference>
<dbReference type="InterPro" id="IPR026838">
    <property type="entry name" value="YheC/D"/>
</dbReference>
<keyword evidence="1" id="KW-0547">Nucleotide-binding</keyword>
<protein>
    <recommendedName>
        <fullName evidence="2">ATP-grasp domain-containing protein</fullName>
    </recommendedName>
</protein>
<reference evidence="3 4" key="1">
    <citation type="submission" date="2019-01" db="EMBL/GenBank/DDBJ databases">
        <title>Chengkuizengella sp. nov., isolated from deep-sea sediment of East Pacific Ocean.</title>
        <authorList>
            <person name="Yang J."/>
            <person name="Lai Q."/>
            <person name="Shao Z."/>
        </authorList>
    </citation>
    <scope>NUCLEOTIDE SEQUENCE [LARGE SCALE GENOMIC DNA]</scope>
    <source>
        <strain evidence="3 4">YPA3-1-1</strain>
    </source>
</reference>
<dbReference type="Gene3D" id="3.30.470.20">
    <property type="entry name" value="ATP-grasp fold, B domain"/>
    <property type="match status" value="1"/>
</dbReference>
<evidence type="ECO:0000313" key="3">
    <source>
        <dbReference type="EMBL" id="NBI28679.1"/>
    </source>
</evidence>
<dbReference type="SUPFAM" id="SSF56059">
    <property type="entry name" value="Glutathione synthetase ATP-binding domain-like"/>
    <property type="match status" value="1"/>
</dbReference>
<dbReference type="OrthoDB" id="7869153at2"/>
<dbReference type="InterPro" id="IPR011761">
    <property type="entry name" value="ATP-grasp"/>
</dbReference>
<evidence type="ECO:0000313" key="4">
    <source>
        <dbReference type="Proteomes" id="UP000448943"/>
    </source>
</evidence>
<comment type="caution">
    <text evidence="3">The sequence shown here is derived from an EMBL/GenBank/DDBJ whole genome shotgun (WGS) entry which is preliminary data.</text>
</comment>
<accession>A0A6N9PYT2</accession>
<evidence type="ECO:0000259" key="2">
    <source>
        <dbReference type="PROSITE" id="PS50975"/>
    </source>
</evidence>
<dbReference type="AlphaFoldDB" id="A0A6N9PYT2"/>
<sequence>MGKISKHKWAKYQYMIKNEALIPYIPETYLMDKEVFGVFLNKYDDVILKPSKGSRGRGVILVSTQGNNRYKIHSEDHIVTKKGKEKTYKYLKDKIENYIIQQSIFRPTINDCPFDFRVITQRKKDSNRWVVTGKVAKVAGEGFIVSNITRSKGHVLPASSAIQMSTISNLSYKSLLRKIDRVALASAHHLVKYYKKNRIFGLDIALDQNGHVWILEANLKPFTSHFKMLEDKRMYRRIKKYKSS</sequence>
<dbReference type="InterPro" id="IPR013815">
    <property type="entry name" value="ATP_grasp_subdomain_1"/>
</dbReference>
<keyword evidence="4" id="KW-1185">Reference proteome</keyword>
<organism evidence="3 4">
    <name type="scientific">Chengkuizengella marina</name>
    <dbReference type="NCBI Taxonomy" id="2507566"/>
    <lineage>
        <taxon>Bacteria</taxon>
        <taxon>Bacillati</taxon>
        <taxon>Bacillota</taxon>
        <taxon>Bacilli</taxon>
        <taxon>Bacillales</taxon>
        <taxon>Paenibacillaceae</taxon>
        <taxon>Chengkuizengella</taxon>
    </lineage>
</organism>
<dbReference type="GO" id="GO:0046872">
    <property type="term" value="F:metal ion binding"/>
    <property type="evidence" value="ECO:0007669"/>
    <property type="project" value="InterPro"/>
</dbReference>
<feature type="domain" description="ATP-grasp" evidence="2">
    <location>
        <begin position="14"/>
        <end position="243"/>
    </location>
</feature>
<proteinExistence type="predicted"/>
<dbReference type="Pfam" id="PF14398">
    <property type="entry name" value="ATPgrasp_YheCD"/>
    <property type="match status" value="1"/>
</dbReference>
<keyword evidence="1" id="KW-0067">ATP-binding</keyword>
<gene>
    <name evidence="3" type="ORF">ERL59_06890</name>
</gene>
<dbReference type="Proteomes" id="UP000448943">
    <property type="component" value="Unassembled WGS sequence"/>
</dbReference>